<evidence type="ECO:0000313" key="2">
    <source>
        <dbReference type="EMBL" id="CAB3809618.1"/>
    </source>
</evidence>
<keyword evidence="3" id="KW-1185">Reference proteome</keyword>
<reference evidence="2 3" key="1">
    <citation type="submission" date="2020-04" db="EMBL/GenBank/DDBJ databases">
        <authorList>
            <person name="De Canck E."/>
        </authorList>
    </citation>
    <scope>NUCLEOTIDE SEQUENCE [LARGE SCALE GENOMIC DNA]</scope>
    <source>
        <strain evidence="2 3">LMG 27177</strain>
    </source>
</reference>
<dbReference type="EMBL" id="CADIKI010000030">
    <property type="protein sequence ID" value="CAB3809618.1"/>
    <property type="molecule type" value="Genomic_DNA"/>
</dbReference>
<sequence length="66" mass="7284">MRLRLQGSNRGGETIRMVKRNILNIALMAVALPLVCRPVFPQSDEDLAKQPSNSVAALISVSFQFN</sequence>
<keyword evidence="1" id="KW-0472">Membrane</keyword>
<dbReference type="Proteomes" id="UP000494252">
    <property type="component" value="Unassembled WGS sequence"/>
</dbReference>
<proteinExistence type="predicted"/>
<evidence type="ECO:0000256" key="1">
    <source>
        <dbReference type="SAM" id="Phobius"/>
    </source>
</evidence>
<gene>
    <name evidence="2" type="ORF">LMG27177_06853</name>
</gene>
<evidence type="ECO:0000313" key="3">
    <source>
        <dbReference type="Proteomes" id="UP000494252"/>
    </source>
</evidence>
<accession>A0A6J5H0K0</accession>
<keyword evidence="1" id="KW-0812">Transmembrane</keyword>
<dbReference type="AlphaFoldDB" id="A0A6J5H0K0"/>
<protein>
    <submittedName>
        <fullName evidence="2">Uncharacterized protein</fullName>
    </submittedName>
</protein>
<name>A0A6J5H0K0_9BURK</name>
<dbReference type="RefSeq" id="WP_175165874.1">
    <property type="nucleotide sequence ID" value="NZ_CADIKI010000030.1"/>
</dbReference>
<keyword evidence="1" id="KW-1133">Transmembrane helix</keyword>
<feature type="transmembrane region" description="Helical" evidence="1">
    <location>
        <begin position="21"/>
        <end position="40"/>
    </location>
</feature>
<organism evidence="2 3">
    <name type="scientific">Paraburkholderia fynbosensis</name>
    <dbReference type="NCBI Taxonomy" id="1200993"/>
    <lineage>
        <taxon>Bacteria</taxon>
        <taxon>Pseudomonadati</taxon>
        <taxon>Pseudomonadota</taxon>
        <taxon>Betaproteobacteria</taxon>
        <taxon>Burkholderiales</taxon>
        <taxon>Burkholderiaceae</taxon>
        <taxon>Paraburkholderia</taxon>
    </lineage>
</organism>